<accession>A0ABY2X2S9</accession>
<comment type="caution">
    <text evidence="1">The sequence shown here is derived from an EMBL/GenBank/DDBJ whole genome shotgun (WGS) entry which is preliminary data.</text>
</comment>
<proteinExistence type="predicted"/>
<evidence type="ECO:0000313" key="2">
    <source>
        <dbReference type="Proteomes" id="UP001193035"/>
    </source>
</evidence>
<keyword evidence="2" id="KW-1185">Reference proteome</keyword>
<evidence type="ECO:0000313" key="1">
    <source>
        <dbReference type="EMBL" id="TMV09696.1"/>
    </source>
</evidence>
<protein>
    <recommendedName>
        <fullName evidence="3">DUF1835 domain-containing protein</fullName>
    </recommendedName>
</protein>
<name>A0ABY2X2S9_9RHOB</name>
<reference evidence="1 2" key="1">
    <citation type="submission" date="2019-05" db="EMBL/GenBank/DDBJ databases">
        <title>Ruegeria sp. nov., isolated from tidal flat.</title>
        <authorList>
            <person name="Kim W."/>
        </authorList>
    </citation>
    <scope>NUCLEOTIDE SEQUENCE [LARGE SCALE GENOMIC DNA]</scope>
    <source>
        <strain evidence="1 2">CAU 1488</strain>
    </source>
</reference>
<dbReference type="Proteomes" id="UP001193035">
    <property type="component" value="Unassembled WGS sequence"/>
</dbReference>
<organism evidence="1 2">
    <name type="scientific">Ruegeria sediminis</name>
    <dbReference type="NCBI Taxonomy" id="2583820"/>
    <lineage>
        <taxon>Bacteria</taxon>
        <taxon>Pseudomonadati</taxon>
        <taxon>Pseudomonadota</taxon>
        <taxon>Alphaproteobacteria</taxon>
        <taxon>Rhodobacterales</taxon>
        <taxon>Roseobacteraceae</taxon>
        <taxon>Ruegeria</taxon>
    </lineage>
</organism>
<dbReference type="RefSeq" id="WP_138839755.1">
    <property type="nucleotide sequence ID" value="NZ_VCPD01000001.1"/>
</dbReference>
<evidence type="ECO:0008006" key="3">
    <source>
        <dbReference type="Google" id="ProtNLM"/>
    </source>
</evidence>
<sequence>MQVALHAGAHLTDEGRLLNCLADNKGTFKERGIEIPEPEIYRGLLRETFERLASQPPAPGLRDDLVEAILDGETAERVVLSNVHFFGPKWTCIGEETFYPLAGPRMAQLCDIFVNDQVELFMALQNPGVFIPKILNALPEPRRLNIMQQTSLGDLRWSTMIEQIQQMAPDAKLTFWCNEDTPLIWGQILRALGGLSANDPIRGLYALLGELLTEDGRQEFRVLLSRNPNLDQRGIQNMIADVLQRHARDEMMEEELDLPGWNSDVVDAFTELYDEDVASIRAMPGITFLAPG</sequence>
<dbReference type="EMBL" id="VCPD01000001">
    <property type="protein sequence ID" value="TMV09696.1"/>
    <property type="molecule type" value="Genomic_DNA"/>
</dbReference>
<gene>
    <name evidence="1" type="ORF">FGK63_01100</name>
</gene>